<name>A0A382M3G4_9ZZZZ</name>
<proteinExistence type="predicted"/>
<sequence length="65" mass="7166">MNTEAIANDLFNKVRGRFPAVTLGDKEGNVTNEPTQARYFDFDFKEAGKSLGKVSISIDEKDGLV</sequence>
<reference evidence="1" key="1">
    <citation type="submission" date="2018-05" db="EMBL/GenBank/DDBJ databases">
        <authorList>
            <person name="Lanie J.A."/>
            <person name="Ng W.-L."/>
            <person name="Kazmierczak K.M."/>
            <person name="Andrzejewski T.M."/>
            <person name="Davidsen T.M."/>
            <person name="Wayne K.J."/>
            <person name="Tettelin H."/>
            <person name="Glass J.I."/>
            <person name="Rusch D."/>
            <person name="Podicherti R."/>
            <person name="Tsui H.-C.T."/>
            <person name="Winkler M.E."/>
        </authorList>
    </citation>
    <scope>NUCLEOTIDE SEQUENCE</scope>
</reference>
<protein>
    <submittedName>
        <fullName evidence="1">Uncharacterized protein</fullName>
    </submittedName>
</protein>
<dbReference type="EMBL" id="UINC01091074">
    <property type="protein sequence ID" value="SVC43554.1"/>
    <property type="molecule type" value="Genomic_DNA"/>
</dbReference>
<accession>A0A382M3G4</accession>
<gene>
    <name evidence="1" type="ORF">METZ01_LOCUS296408</name>
</gene>
<dbReference type="AlphaFoldDB" id="A0A382M3G4"/>
<organism evidence="1">
    <name type="scientific">marine metagenome</name>
    <dbReference type="NCBI Taxonomy" id="408172"/>
    <lineage>
        <taxon>unclassified sequences</taxon>
        <taxon>metagenomes</taxon>
        <taxon>ecological metagenomes</taxon>
    </lineage>
</organism>
<evidence type="ECO:0000313" key="1">
    <source>
        <dbReference type="EMBL" id="SVC43554.1"/>
    </source>
</evidence>
<feature type="non-terminal residue" evidence="1">
    <location>
        <position position="65"/>
    </location>
</feature>